<gene>
    <name evidence="3" type="ORF">PSON_ATCC_30995.1.T0240074</name>
</gene>
<evidence type="ECO:0000313" key="4">
    <source>
        <dbReference type="Proteomes" id="UP000692954"/>
    </source>
</evidence>
<evidence type="ECO:0000256" key="1">
    <source>
        <dbReference type="ARBA" id="ARBA00022737"/>
    </source>
</evidence>
<accession>A0A8S1LPL9</accession>
<dbReference type="Proteomes" id="UP000692954">
    <property type="component" value="Unassembled WGS sequence"/>
</dbReference>
<organism evidence="3 4">
    <name type="scientific">Paramecium sonneborni</name>
    <dbReference type="NCBI Taxonomy" id="65129"/>
    <lineage>
        <taxon>Eukaryota</taxon>
        <taxon>Sar</taxon>
        <taxon>Alveolata</taxon>
        <taxon>Ciliophora</taxon>
        <taxon>Intramacronucleata</taxon>
        <taxon>Oligohymenophorea</taxon>
        <taxon>Peniculida</taxon>
        <taxon>Parameciidae</taxon>
        <taxon>Paramecium</taxon>
    </lineage>
</organism>
<dbReference type="OrthoDB" id="446723at2759"/>
<feature type="region of interest" description="Disordered" evidence="2">
    <location>
        <begin position="751"/>
        <end position="786"/>
    </location>
</feature>
<dbReference type="AlphaFoldDB" id="A0A8S1LPL9"/>
<keyword evidence="4" id="KW-1185">Reference proteome</keyword>
<sequence>MQHFLTGIFQSFSMCGLRNRIVHILAFRPPQATYELRLRESKKRQQVNKKQRYYSFDDSGYFNKQNNTEQQLILTNDQQYLHRKRKTVRNPELYPEYDFIKMPNKKIHSDEEILVKSDICKVTSYFLNQNNNQQIASVHLDRNSDYVMLFSHGNACDLGIMIDKFIKLVHYTKINVFAYEYSGYGQSKGKSNDITIIRNIQVAYNFLIHQLGYKPTQIIVYGYSIGSGPSVTLASNPQFPIGGLIIESGFSSGLRVINNKIEDTPYYDLFPNIDRIQLIQSPIFIIHGANDKIISEDHAKQLAQKSNNLYDLWIPQNVGHCGIDTDIQYRKCYFKKLKEFVDCIINNINYLQILLFKMKVFLIQYKKILPSLMMLQPINIFIKLNYFEYIFNQLPEYQLIQKVQLQVQRIQKKYPLISNVDQFQIDISKLFSIEDQETLKKQLLIVFHQQKLSILPIEFNQLSKKDNQIIIKSINSEIKLAMNGRLTYIQHQHNISYQIFSNKCMYHGQVLNNKPNGEGCFRWNNGEQYIGQWSNAQKHGFGQWIGTQDDYYIGQWVNGQQDGLGEHKWNGDIYFGQWKNSVKNGYGVEQFQNGDKYIGNYFYGKPQGSGEYRWIDGSVYLGQFLEGMRHGHGRYVNKNGIIYEGEYVNDQKNGIGQLINKDGTQYYGSFTNDHQDGQGISTKQTIEGDQIQNQQQFLNHSKNQEKLKKQSPSNDKKNNSSSYYQSQLYQTYLNSYQQPSFRQKIQQKLELPQCSKSNNKSQSQSTRSYSMNHKRTSQIQKNVKQNQKSTSIDLKDIYIGDAYRTIKKQQATFKDNNYLFLLNNNKKSIKNVFVY</sequence>
<protein>
    <submittedName>
        <fullName evidence="3">Uncharacterized protein</fullName>
    </submittedName>
</protein>
<keyword evidence="1" id="KW-0677">Repeat</keyword>
<reference evidence="3" key="1">
    <citation type="submission" date="2021-01" db="EMBL/GenBank/DDBJ databases">
        <authorList>
            <consortium name="Genoscope - CEA"/>
            <person name="William W."/>
        </authorList>
    </citation>
    <scope>NUCLEOTIDE SEQUENCE</scope>
</reference>
<dbReference type="InterPro" id="IPR003409">
    <property type="entry name" value="MORN"/>
</dbReference>
<proteinExistence type="predicted"/>
<dbReference type="EMBL" id="CAJJDN010000024">
    <property type="protein sequence ID" value="CAD8068282.1"/>
    <property type="molecule type" value="Genomic_DNA"/>
</dbReference>
<evidence type="ECO:0000313" key="3">
    <source>
        <dbReference type="EMBL" id="CAD8068282.1"/>
    </source>
</evidence>
<comment type="caution">
    <text evidence="3">The sequence shown here is derived from an EMBL/GenBank/DDBJ whole genome shotgun (WGS) entry which is preliminary data.</text>
</comment>
<dbReference type="PANTHER" id="PTHR12277">
    <property type="entry name" value="ALPHA/BETA HYDROLASE DOMAIN-CONTAINING PROTEIN"/>
    <property type="match status" value="1"/>
</dbReference>
<feature type="compositionally biased region" description="Low complexity" evidence="2">
    <location>
        <begin position="755"/>
        <end position="765"/>
    </location>
</feature>
<feature type="compositionally biased region" description="Polar residues" evidence="2">
    <location>
        <begin position="766"/>
        <end position="786"/>
    </location>
</feature>
<evidence type="ECO:0000256" key="2">
    <source>
        <dbReference type="SAM" id="MobiDB-lite"/>
    </source>
</evidence>
<dbReference type="SMART" id="SM00698">
    <property type="entry name" value="MORN"/>
    <property type="match status" value="8"/>
</dbReference>
<dbReference type="Pfam" id="PF02493">
    <property type="entry name" value="MORN"/>
    <property type="match status" value="7"/>
</dbReference>
<name>A0A8S1LPL9_9CILI</name>
<dbReference type="PANTHER" id="PTHR12277:SF81">
    <property type="entry name" value="PROTEIN ABHD13"/>
    <property type="match status" value="1"/>
</dbReference>